<accession>A0ABT2TFQ6</accession>
<evidence type="ECO:0000313" key="1">
    <source>
        <dbReference type="EMBL" id="MCU6761020.1"/>
    </source>
</evidence>
<reference evidence="1 2" key="1">
    <citation type="journal article" date="2021" name="ISME Commun">
        <title>Automated analysis of genomic sequences facilitates high-throughput and comprehensive description of bacteria.</title>
        <authorList>
            <person name="Hitch T.C.A."/>
        </authorList>
    </citation>
    <scope>NUCLEOTIDE SEQUENCE [LARGE SCALE GENOMIC DNA]</scope>
    <source>
        <strain evidence="1 2">Sanger_109</strain>
    </source>
</reference>
<evidence type="ECO:0008006" key="3">
    <source>
        <dbReference type="Google" id="ProtNLM"/>
    </source>
</evidence>
<evidence type="ECO:0000313" key="2">
    <source>
        <dbReference type="Proteomes" id="UP001652442"/>
    </source>
</evidence>
<proteinExistence type="predicted"/>
<name>A0ABT2TFQ6_9FIRM</name>
<dbReference type="RefSeq" id="WP_158423892.1">
    <property type="nucleotide sequence ID" value="NZ_JAOQJQ010000001.1"/>
</dbReference>
<gene>
    <name evidence="1" type="ORF">OCV88_01555</name>
</gene>
<sequence>MIFSLFFSIAAIWGIFSGTQAFLSDQGEPSVNQFMIGKLDTSVTEEFYPEDFEKEEEKIISKKACVTNNGIVDSYVRLSVTFSSSDWNAELLNLDTDDWIYDMKDDCYYYRKMLSPGESTTDLFDGIKIPKEKDTGSLTETESFQVYVSEESVQAVHGNRVFRDYKEAWNYYTEQRQGDISEEK</sequence>
<protein>
    <recommendedName>
        <fullName evidence="3">Alternate signal-mediated exported protein, CPF_0494 family</fullName>
    </recommendedName>
</protein>
<dbReference type="Proteomes" id="UP001652442">
    <property type="component" value="Unassembled WGS sequence"/>
</dbReference>
<dbReference type="EMBL" id="JAOQJQ010000001">
    <property type="protein sequence ID" value="MCU6761020.1"/>
    <property type="molecule type" value="Genomic_DNA"/>
</dbReference>
<organism evidence="1 2">
    <name type="scientific">Brotonthovivens ammoniilytica</name>
    <dbReference type="NCBI Taxonomy" id="2981725"/>
    <lineage>
        <taxon>Bacteria</taxon>
        <taxon>Bacillati</taxon>
        <taxon>Bacillota</taxon>
        <taxon>Clostridia</taxon>
        <taxon>Lachnospirales</taxon>
        <taxon>Lachnospiraceae</taxon>
        <taxon>Brotonthovivens</taxon>
    </lineage>
</organism>
<comment type="caution">
    <text evidence="1">The sequence shown here is derived from an EMBL/GenBank/DDBJ whole genome shotgun (WGS) entry which is preliminary data.</text>
</comment>
<keyword evidence="2" id="KW-1185">Reference proteome</keyword>